<dbReference type="EMBL" id="AOJE01000060">
    <property type="protein sequence ID" value="ELZ37883.1"/>
    <property type="molecule type" value="Genomic_DNA"/>
</dbReference>
<dbReference type="RefSeq" id="WP_004049458.1">
    <property type="nucleotide sequence ID" value="NZ_AOJE01000060.1"/>
</dbReference>
<evidence type="ECO:0000313" key="2">
    <source>
        <dbReference type="Proteomes" id="UP000011514"/>
    </source>
</evidence>
<name>M0DSP8_9EURY</name>
<dbReference type="PATRIC" id="fig|1227484.4.peg.2417"/>
<dbReference type="STRING" id="1227484.C471_12296"/>
<dbReference type="AlphaFoldDB" id="M0DSP8"/>
<evidence type="ECO:0000313" key="1">
    <source>
        <dbReference type="EMBL" id="ELZ37883.1"/>
    </source>
</evidence>
<dbReference type="Proteomes" id="UP000011514">
    <property type="component" value="Unassembled WGS sequence"/>
</dbReference>
<reference evidence="1 2" key="1">
    <citation type="journal article" date="2014" name="PLoS Genet.">
        <title>Phylogenetically driven sequencing of extremely halophilic archaea reveals strategies for static and dynamic osmo-response.</title>
        <authorList>
            <person name="Becker E.A."/>
            <person name="Seitzer P.M."/>
            <person name="Tritt A."/>
            <person name="Larsen D."/>
            <person name="Krusor M."/>
            <person name="Yao A.I."/>
            <person name="Wu D."/>
            <person name="Madern D."/>
            <person name="Eisen J.A."/>
            <person name="Darling A.E."/>
            <person name="Facciotti M.T."/>
        </authorList>
    </citation>
    <scope>NUCLEOTIDE SEQUENCE [LARGE SCALE GENOMIC DNA]</scope>
    <source>
        <strain evidence="1 2">DSM 1137</strain>
    </source>
</reference>
<sequence length="110" mass="12416">MAGVELTDRGLVVDREPNRLDELAVGFSEVLRRLDISHVFVAGYVAIPAGRSRSTGVIDVFIERCSAVEPNSKTPHTCTRSSEKRFPALRLETWVERLDVEDRYERLTNA</sequence>
<comment type="caution">
    <text evidence="1">The sequence shown here is derived from an EMBL/GenBank/DDBJ whole genome shotgun (WGS) entry which is preliminary data.</text>
</comment>
<dbReference type="eggNOG" id="arCOG05472">
    <property type="taxonomic scope" value="Archaea"/>
</dbReference>
<keyword evidence="2" id="KW-1185">Reference proteome</keyword>
<accession>M0DSP8</accession>
<protein>
    <submittedName>
        <fullName evidence="1">Uncharacterized protein</fullName>
    </submittedName>
</protein>
<organism evidence="1 2">
    <name type="scientific">Halorubrum saccharovorum DSM 1137</name>
    <dbReference type="NCBI Taxonomy" id="1227484"/>
    <lineage>
        <taxon>Archaea</taxon>
        <taxon>Methanobacteriati</taxon>
        <taxon>Methanobacteriota</taxon>
        <taxon>Stenosarchaea group</taxon>
        <taxon>Halobacteria</taxon>
        <taxon>Halobacteriales</taxon>
        <taxon>Haloferacaceae</taxon>
        <taxon>Halorubrum</taxon>
    </lineage>
</organism>
<proteinExistence type="predicted"/>
<gene>
    <name evidence="1" type="ORF">C471_12296</name>
</gene>